<feature type="region of interest" description="Disordered" evidence="12">
    <location>
        <begin position="140"/>
        <end position="165"/>
    </location>
</feature>
<dbReference type="PANTHER" id="PTHR18359">
    <property type="entry name" value="WD-REPEAT PROTEIN-RELATED"/>
    <property type="match status" value="1"/>
</dbReference>
<dbReference type="GO" id="GO:0034388">
    <property type="term" value="C:Pwp2p-containing subcomplex of 90S preribosome"/>
    <property type="evidence" value="ECO:0007669"/>
    <property type="project" value="TreeGrafter"/>
</dbReference>
<dbReference type="InterPro" id="IPR045161">
    <property type="entry name" value="Utp18"/>
</dbReference>
<evidence type="ECO:0000256" key="5">
    <source>
        <dbReference type="ARBA" id="ARBA00022737"/>
    </source>
</evidence>
<dbReference type="OrthoDB" id="1935146at2759"/>
<evidence type="ECO:0000256" key="10">
    <source>
        <dbReference type="ARBA" id="ARBA00075773"/>
    </source>
</evidence>
<dbReference type="PROSITE" id="PS50294">
    <property type="entry name" value="WD_REPEATS_REGION"/>
    <property type="match status" value="1"/>
</dbReference>
<dbReference type="SUPFAM" id="SSF50978">
    <property type="entry name" value="WD40 repeat-like"/>
    <property type="match status" value="1"/>
</dbReference>
<dbReference type="InterPro" id="IPR036322">
    <property type="entry name" value="WD40_repeat_dom_sf"/>
</dbReference>
<keyword evidence="14" id="KW-1185">Reference proteome</keyword>
<evidence type="ECO:0000313" key="14">
    <source>
        <dbReference type="Proteomes" id="UP000242188"/>
    </source>
</evidence>
<evidence type="ECO:0000256" key="12">
    <source>
        <dbReference type="SAM" id="MobiDB-lite"/>
    </source>
</evidence>
<dbReference type="AlphaFoldDB" id="A0A210R041"/>
<comment type="subcellular location">
    <subcellularLocation>
        <location evidence="1">Nucleus</location>
        <location evidence="1">Nucleolus</location>
    </subcellularLocation>
</comment>
<comment type="function">
    <text evidence="8">Part of the small subunit (SSU) processome, first precursor of the small eukaryotic ribosomal subunit. During the assembly of the SSU processome in the nucleolus, many ribosome biogenesis factors, an RNA chaperone and ribosomal proteins associate with the nascent pre-rRNA and work in concert to generate RNA folding, modifications, rearrangements and cleavage as well as targeted degradation of pre-ribosomal RNA by the RNA exosome. Involved in nucleolar processing of pre-18S ribosomal RNA.</text>
</comment>
<keyword evidence="6" id="KW-0539">Nucleus</keyword>
<gene>
    <name evidence="13" type="ORF">KP79_PYT00333</name>
</gene>
<feature type="repeat" description="WD" evidence="11">
    <location>
        <begin position="326"/>
        <end position="367"/>
    </location>
</feature>
<evidence type="ECO:0000256" key="1">
    <source>
        <dbReference type="ARBA" id="ARBA00004604"/>
    </source>
</evidence>
<evidence type="ECO:0000256" key="4">
    <source>
        <dbReference type="ARBA" id="ARBA00022574"/>
    </source>
</evidence>
<accession>A0A210R041</accession>
<dbReference type="GO" id="GO:0006364">
    <property type="term" value="P:rRNA processing"/>
    <property type="evidence" value="ECO:0007669"/>
    <property type="project" value="UniProtKB-KW"/>
</dbReference>
<keyword evidence="3" id="KW-0597">Phosphoprotein</keyword>
<feature type="compositionally biased region" description="Acidic residues" evidence="12">
    <location>
        <begin position="150"/>
        <end position="163"/>
    </location>
</feature>
<evidence type="ECO:0000256" key="9">
    <source>
        <dbReference type="ARBA" id="ARBA00074442"/>
    </source>
</evidence>
<evidence type="ECO:0000256" key="8">
    <source>
        <dbReference type="ARBA" id="ARBA00058527"/>
    </source>
</evidence>
<name>A0A210R041_MIZYE</name>
<sequence>MLRRKQKTGHQESSYTSNQAKKTLSHKQPVDIKKKRKDVEEEILEGLVLGTPDEVIKKLDVGKRKDVTKTEDELFDTEAEPPKKKEKKPVWEDVDDIMGSVQMTNAKKFDGVKQGEECRIRTDQYTTRLKSKFEKVSSNPNWSKFRATDPETEQPGSDDDSDVEDLRTRTGDFLTTTKSLAKGFVQIKQCPNANRDCPAQGKLYAVEFHPSAQVIMTAGSNQTLSLFQVDGKNNPKIQSVFLDNFPIFSAHFTPNGHEVVLSSKHKSFVYYDMIAGKVVNVPKIKGLGETSMKNFVVSPDGRHLVFLGSYGSMHLISAKSKEWIQSLKMNGNVESVAFSRDGTTMYSHGDDGEVYIWDMSTRDCVHRFVDEGCTKGTSIAASPNGQYLSCGSYSGVVNIYEAETCRTMRSPKPVKALMNLTTPCTDTRFHPSSEMLAMSSNFTERAVKLVHLPSMTVFSNYPESHDHELRLPRSMDFSPNGGYFTVGTNKGSALLYRMKHFGNY</sequence>
<dbReference type="InterPro" id="IPR015943">
    <property type="entry name" value="WD40/YVTN_repeat-like_dom_sf"/>
</dbReference>
<dbReference type="STRING" id="6573.A0A210R041"/>
<comment type="caution">
    <text evidence="13">The sequence shown here is derived from an EMBL/GenBank/DDBJ whole genome shotgun (WGS) entry which is preliminary data.</text>
</comment>
<evidence type="ECO:0000256" key="2">
    <source>
        <dbReference type="ARBA" id="ARBA00022552"/>
    </source>
</evidence>
<evidence type="ECO:0000313" key="13">
    <source>
        <dbReference type="EMBL" id="OWF54383.1"/>
    </source>
</evidence>
<comment type="similarity">
    <text evidence="7">Belongs to the WD repeat UTP18 family.</text>
</comment>
<evidence type="ECO:0000256" key="11">
    <source>
        <dbReference type="PROSITE-ProRule" id="PRU00221"/>
    </source>
</evidence>
<reference evidence="13 14" key="1">
    <citation type="journal article" date="2017" name="Nat. Ecol. Evol.">
        <title>Scallop genome provides insights into evolution of bilaterian karyotype and development.</title>
        <authorList>
            <person name="Wang S."/>
            <person name="Zhang J."/>
            <person name="Jiao W."/>
            <person name="Li J."/>
            <person name="Xun X."/>
            <person name="Sun Y."/>
            <person name="Guo X."/>
            <person name="Huan P."/>
            <person name="Dong B."/>
            <person name="Zhang L."/>
            <person name="Hu X."/>
            <person name="Sun X."/>
            <person name="Wang J."/>
            <person name="Zhao C."/>
            <person name="Wang Y."/>
            <person name="Wang D."/>
            <person name="Huang X."/>
            <person name="Wang R."/>
            <person name="Lv J."/>
            <person name="Li Y."/>
            <person name="Zhang Z."/>
            <person name="Liu B."/>
            <person name="Lu W."/>
            <person name="Hui Y."/>
            <person name="Liang J."/>
            <person name="Zhou Z."/>
            <person name="Hou R."/>
            <person name="Li X."/>
            <person name="Liu Y."/>
            <person name="Li H."/>
            <person name="Ning X."/>
            <person name="Lin Y."/>
            <person name="Zhao L."/>
            <person name="Xing Q."/>
            <person name="Dou J."/>
            <person name="Li Y."/>
            <person name="Mao J."/>
            <person name="Guo H."/>
            <person name="Dou H."/>
            <person name="Li T."/>
            <person name="Mu C."/>
            <person name="Jiang W."/>
            <person name="Fu Q."/>
            <person name="Fu X."/>
            <person name="Miao Y."/>
            <person name="Liu J."/>
            <person name="Yu Q."/>
            <person name="Li R."/>
            <person name="Liao H."/>
            <person name="Li X."/>
            <person name="Kong Y."/>
            <person name="Jiang Z."/>
            <person name="Chourrout D."/>
            <person name="Li R."/>
            <person name="Bao Z."/>
        </authorList>
    </citation>
    <scope>NUCLEOTIDE SEQUENCE [LARGE SCALE GENOMIC DNA]</scope>
    <source>
        <strain evidence="13 14">PY_sf001</strain>
    </source>
</reference>
<dbReference type="Gene3D" id="2.130.10.10">
    <property type="entry name" value="YVTN repeat-like/Quinoprotein amine dehydrogenase"/>
    <property type="match status" value="1"/>
</dbReference>
<organism evidence="13 14">
    <name type="scientific">Mizuhopecten yessoensis</name>
    <name type="common">Japanese scallop</name>
    <name type="synonym">Patinopecten yessoensis</name>
    <dbReference type="NCBI Taxonomy" id="6573"/>
    <lineage>
        <taxon>Eukaryota</taxon>
        <taxon>Metazoa</taxon>
        <taxon>Spiralia</taxon>
        <taxon>Lophotrochozoa</taxon>
        <taxon>Mollusca</taxon>
        <taxon>Bivalvia</taxon>
        <taxon>Autobranchia</taxon>
        <taxon>Pteriomorphia</taxon>
        <taxon>Pectinida</taxon>
        <taxon>Pectinoidea</taxon>
        <taxon>Pectinidae</taxon>
        <taxon>Mizuhopecten</taxon>
    </lineage>
</organism>
<proteinExistence type="inferred from homology"/>
<evidence type="ECO:0000256" key="7">
    <source>
        <dbReference type="ARBA" id="ARBA00025767"/>
    </source>
</evidence>
<protein>
    <recommendedName>
        <fullName evidence="9">U3 small nucleolar RNA-associated protein 18 homolog</fullName>
    </recommendedName>
    <alternativeName>
        <fullName evidence="10">WD repeat-containing protein 50</fullName>
    </alternativeName>
</protein>
<dbReference type="Pfam" id="PF02239">
    <property type="entry name" value="Cytochrom_D1"/>
    <property type="match status" value="1"/>
</dbReference>
<evidence type="ECO:0000256" key="6">
    <source>
        <dbReference type="ARBA" id="ARBA00023242"/>
    </source>
</evidence>
<dbReference type="SMART" id="SM00320">
    <property type="entry name" value="WD40"/>
    <property type="match status" value="6"/>
</dbReference>
<feature type="region of interest" description="Disordered" evidence="12">
    <location>
        <begin position="60"/>
        <end position="93"/>
    </location>
</feature>
<feature type="compositionally biased region" description="Basic and acidic residues" evidence="12">
    <location>
        <begin position="80"/>
        <end position="91"/>
    </location>
</feature>
<keyword evidence="5" id="KW-0677">Repeat</keyword>
<feature type="compositionally biased region" description="Polar residues" evidence="12">
    <location>
        <begin position="11"/>
        <end position="22"/>
    </location>
</feature>
<feature type="region of interest" description="Disordered" evidence="12">
    <location>
        <begin position="1"/>
        <end position="36"/>
    </location>
</feature>
<dbReference type="FunFam" id="2.130.10.10:FF:000121">
    <property type="entry name" value="U3 small nucleolar RNA-associated protein 18 homolog"/>
    <property type="match status" value="1"/>
</dbReference>
<dbReference type="PROSITE" id="PS50082">
    <property type="entry name" value="WD_REPEATS_2"/>
    <property type="match status" value="1"/>
</dbReference>
<dbReference type="PANTHER" id="PTHR18359:SF0">
    <property type="entry name" value="U3 SMALL NUCLEOLAR RNA-ASSOCIATED PROTEIN 18 HOMOLOG"/>
    <property type="match status" value="1"/>
</dbReference>
<dbReference type="GO" id="GO:0032040">
    <property type="term" value="C:small-subunit processome"/>
    <property type="evidence" value="ECO:0007669"/>
    <property type="project" value="TreeGrafter"/>
</dbReference>
<dbReference type="InterPro" id="IPR001680">
    <property type="entry name" value="WD40_rpt"/>
</dbReference>
<keyword evidence="4 11" id="KW-0853">WD repeat</keyword>
<evidence type="ECO:0000256" key="3">
    <source>
        <dbReference type="ARBA" id="ARBA00022553"/>
    </source>
</evidence>
<keyword evidence="2" id="KW-0698">rRNA processing</keyword>
<dbReference type="Proteomes" id="UP000242188">
    <property type="component" value="Unassembled WGS sequence"/>
</dbReference>
<feature type="compositionally biased region" description="Basic and acidic residues" evidence="12">
    <location>
        <begin position="60"/>
        <end position="72"/>
    </location>
</feature>
<dbReference type="EMBL" id="NEDP02001052">
    <property type="protein sequence ID" value="OWF54383.1"/>
    <property type="molecule type" value="Genomic_DNA"/>
</dbReference>